<sequence length="142" mass="15504">MLKAVYFHAARTQLFLGGDGAEDELGTVGRSAGWTGGTVFYGQLFYGVPLTVANGVAKHATRSWFCGSTLVDFYITVSWMLLAHLPLVVGGEGHHPCFAMPCSSIRNIAGAVRRWYRRCSPACANKTVGNCLFYKVYNFAQV</sequence>
<organism evidence="1">
    <name type="scientific">Culex pipiens</name>
    <name type="common">House mosquito</name>
    <dbReference type="NCBI Taxonomy" id="7175"/>
    <lineage>
        <taxon>Eukaryota</taxon>
        <taxon>Metazoa</taxon>
        <taxon>Ecdysozoa</taxon>
        <taxon>Arthropoda</taxon>
        <taxon>Hexapoda</taxon>
        <taxon>Insecta</taxon>
        <taxon>Pterygota</taxon>
        <taxon>Neoptera</taxon>
        <taxon>Endopterygota</taxon>
        <taxon>Diptera</taxon>
        <taxon>Nematocera</taxon>
        <taxon>Culicoidea</taxon>
        <taxon>Culicidae</taxon>
        <taxon>Culicinae</taxon>
        <taxon>Culicini</taxon>
        <taxon>Culex</taxon>
        <taxon>Culex</taxon>
    </lineage>
</organism>
<accession>A0A8D8FVL4</accession>
<proteinExistence type="predicted"/>
<dbReference type="AlphaFoldDB" id="A0A8D8FVL4"/>
<reference evidence="1" key="1">
    <citation type="submission" date="2021-05" db="EMBL/GenBank/DDBJ databases">
        <authorList>
            <person name="Alioto T."/>
            <person name="Alioto T."/>
            <person name="Gomez Garrido J."/>
        </authorList>
    </citation>
    <scope>NUCLEOTIDE SEQUENCE</scope>
</reference>
<evidence type="ECO:0000313" key="1">
    <source>
        <dbReference type="EMBL" id="CAG6485261.1"/>
    </source>
</evidence>
<dbReference type="EMBL" id="HBUE01100816">
    <property type="protein sequence ID" value="CAG6485261.1"/>
    <property type="molecule type" value="Transcribed_RNA"/>
</dbReference>
<name>A0A8D8FVL4_CULPI</name>
<protein>
    <submittedName>
        <fullName evidence="1">(northern house mosquito) hypothetical protein</fullName>
    </submittedName>
</protein>